<evidence type="ECO:0000313" key="3">
    <source>
        <dbReference type="EMBL" id="CNV80622.1"/>
    </source>
</evidence>
<dbReference type="EMBL" id="CSAD01000813">
    <property type="protein sequence ID" value="COW45962.1"/>
    <property type="molecule type" value="Genomic_DNA"/>
</dbReference>
<dbReference type="Proteomes" id="UP000038802">
    <property type="component" value="Unassembled WGS sequence"/>
</dbReference>
<proteinExistence type="predicted"/>
<dbReference type="EMBL" id="CQQC01001277">
    <property type="protein sequence ID" value="CNV80622.1"/>
    <property type="molecule type" value="Genomic_DNA"/>
</dbReference>
<organism evidence="4 7">
    <name type="scientific">Mycobacterium tuberculosis</name>
    <dbReference type="NCBI Taxonomy" id="1773"/>
    <lineage>
        <taxon>Bacteria</taxon>
        <taxon>Bacillati</taxon>
        <taxon>Actinomycetota</taxon>
        <taxon>Actinomycetes</taxon>
        <taxon>Mycobacteriales</taxon>
        <taxon>Mycobacteriaceae</taxon>
        <taxon>Mycobacterium</taxon>
        <taxon>Mycobacterium tuberculosis complex</taxon>
    </lineage>
</organism>
<evidence type="ECO:0000313" key="1">
    <source>
        <dbReference type="EMBL" id="CFE45828.1"/>
    </source>
</evidence>
<protein>
    <submittedName>
        <fullName evidence="4">Uncharacterized protein</fullName>
    </submittedName>
</protein>
<dbReference type="EMBL" id="CSAE01000212">
    <property type="protein sequence ID" value="COV82268.1"/>
    <property type="molecule type" value="Genomic_DNA"/>
</dbReference>
<dbReference type="EMBL" id="CFOE01000786">
    <property type="protein sequence ID" value="CFE45828.1"/>
    <property type="molecule type" value="Genomic_DNA"/>
</dbReference>
<reference evidence="7 8" key="2">
    <citation type="submission" date="2015-03" db="EMBL/GenBank/DDBJ databases">
        <authorList>
            <consortium name="Pathogen Informatics"/>
        </authorList>
    </citation>
    <scope>NUCLEOTIDE SEQUENCE [LARGE SCALE GENOMIC DNA]</scope>
    <source>
        <strain evidence="2 12">Bir 185</strain>
        <strain evidence="3 8">D00501624</strain>
        <strain evidence="5 10">G09801536</strain>
        <strain evidence="1 11">G09901357</strain>
        <strain evidence="7">K00500041</strain>
        <strain evidence="6 9">M09401471</strain>
    </source>
</reference>
<evidence type="ECO:0000313" key="2">
    <source>
        <dbReference type="EMBL" id="CKR56216.1"/>
    </source>
</evidence>
<sequence length="213" mass="23475">MIFAEVPVPGELEHAEALVTVVAATKRGEQLRKIVKIGRIVEIRHHLHHPGRGIGRRPWITGVGAGDSALPVGNRDVSAVRIGSLAARAVGVHPQRQPHAAVGEPGQRVVDHAEVVLAVVRSIRGQSARIRRLQLPPGDSQTRVVGRGPRRIALLRGVPLRKQRFHEVFVLTAQRVGYLLRRRRYGRTSHCVQWTAVARAAAATVERPTEHQR</sequence>
<dbReference type="AlphaFoldDB" id="A0A0T9EXW9"/>
<evidence type="ECO:0000313" key="6">
    <source>
        <dbReference type="EMBL" id="COX36489.1"/>
    </source>
</evidence>
<evidence type="ECO:0000313" key="11">
    <source>
        <dbReference type="Proteomes" id="UP000048289"/>
    </source>
</evidence>
<evidence type="ECO:0000313" key="10">
    <source>
        <dbReference type="Proteomes" id="UP000045842"/>
    </source>
</evidence>
<evidence type="ECO:0000313" key="8">
    <source>
        <dbReference type="Proteomes" id="UP000039217"/>
    </source>
</evidence>
<dbReference type="Proteomes" id="UP000050164">
    <property type="component" value="Unassembled WGS sequence"/>
</dbReference>
<evidence type="ECO:0000313" key="9">
    <source>
        <dbReference type="Proteomes" id="UP000044938"/>
    </source>
</evidence>
<dbReference type="Proteomes" id="UP000045842">
    <property type="component" value="Unassembled WGS sequence"/>
</dbReference>
<dbReference type="Proteomes" id="UP000039217">
    <property type="component" value="Unassembled WGS sequence"/>
</dbReference>
<dbReference type="EMBL" id="CSAJ01000912">
    <property type="protein sequence ID" value="COX36489.1"/>
    <property type="molecule type" value="Genomic_DNA"/>
</dbReference>
<dbReference type="Proteomes" id="UP000048289">
    <property type="component" value="Unassembled WGS sequence"/>
</dbReference>
<dbReference type="EMBL" id="CNFT01000344">
    <property type="protein sequence ID" value="CKR56216.1"/>
    <property type="molecule type" value="Genomic_DNA"/>
</dbReference>
<dbReference type="Proteomes" id="UP000044938">
    <property type="component" value="Unassembled WGS sequence"/>
</dbReference>
<evidence type="ECO:0000313" key="5">
    <source>
        <dbReference type="EMBL" id="COW45962.1"/>
    </source>
</evidence>
<reference evidence="4" key="1">
    <citation type="submission" date="2015-03" db="EMBL/GenBank/DDBJ databases">
        <authorList>
            <person name="Murphy D."/>
        </authorList>
    </citation>
    <scope>NUCLEOTIDE SEQUENCE [LARGE SCALE GENOMIC DNA]</scope>
    <source>
        <strain evidence="4">K00500041</strain>
    </source>
</reference>
<name>A0A0T9EXW9_MYCTX</name>
<evidence type="ECO:0000313" key="4">
    <source>
        <dbReference type="EMBL" id="COV82268.1"/>
    </source>
</evidence>
<evidence type="ECO:0000313" key="12">
    <source>
        <dbReference type="Proteomes" id="UP000050164"/>
    </source>
</evidence>
<evidence type="ECO:0000313" key="7">
    <source>
        <dbReference type="Proteomes" id="UP000038802"/>
    </source>
</evidence>
<accession>A0A0T9EXW9</accession>
<gene>
    <name evidence="3" type="ORF">ERS007661_03109</name>
    <name evidence="5" type="ORF">ERS007679_03891</name>
    <name evidence="1" type="ORF">ERS007681_03921</name>
    <name evidence="4" type="ORF">ERS007703_02115</name>
    <name evidence="6" type="ORF">ERS007720_04374</name>
    <name evidence="2" type="ORF">ERS027659_01726</name>
</gene>